<keyword evidence="1" id="KW-1133">Transmembrane helix</keyword>
<evidence type="ECO:0000313" key="3">
    <source>
        <dbReference type="Proteomes" id="UP000230399"/>
    </source>
</evidence>
<keyword evidence="1" id="KW-0472">Membrane</keyword>
<name>A0A2M7BBU0_9BACT</name>
<dbReference type="Proteomes" id="UP000230399">
    <property type="component" value="Unassembled WGS sequence"/>
</dbReference>
<comment type="caution">
    <text evidence="2">The sequence shown here is derived from an EMBL/GenBank/DDBJ whole genome shotgun (WGS) entry which is preliminary data.</text>
</comment>
<evidence type="ECO:0000313" key="2">
    <source>
        <dbReference type="EMBL" id="PIV00565.1"/>
    </source>
</evidence>
<reference evidence="3" key="1">
    <citation type="submission" date="2017-09" db="EMBL/GenBank/DDBJ databases">
        <title>Depth-based differentiation of microbial function through sediment-hosted aquifers and enrichment of novel symbionts in the deep terrestrial subsurface.</title>
        <authorList>
            <person name="Probst A.J."/>
            <person name="Ladd B."/>
            <person name="Jarett J.K."/>
            <person name="Geller-Mcgrath D.E."/>
            <person name="Sieber C.M.K."/>
            <person name="Emerson J.B."/>
            <person name="Anantharaman K."/>
            <person name="Thomas B.C."/>
            <person name="Malmstrom R."/>
            <person name="Stieglmeier M."/>
            <person name="Klingl A."/>
            <person name="Woyke T."/>
            <person name="Ryan C.M."/>
            <person name="Banfield J.F."/>
        </authorList>
    </citation>
    <scope>NUCLEOTIDE SEQUENCE [LARGE SCALE GENOMIC DNA]</scope>
</reference>
<gene>
    <name evidence="2" type="ORF">COS55_03295</name>
</gene>
<organism evidence="2 3">
    <name type="scientific">Candidatus Shapirobacteria bacterium CG03_land_8_20_14_0_80_40_19</name>
    <dbReference type="NCBI Taxonomy" id="1974880"/>
    <lineage>
        <taxon>Bacteria</taxon>
        <taxon>Candidatus Shapironibacteriota</taxon>
    </lineage>
</organism>
<accession>A0A2M7BBU0</accession>
<evidence type="ECO:0000256" key="1">
    <source>
        <dbReference type="SAM" id="Phobius"/>
    </source>
</evidence>
<dbReference type="AlphaFoldDB" id="A0A2M7BBU0"/>
<proteinExistence type="predicted"/>
<protein>
    <submittedName>
        <fullName evidence="2">Uncharacterized protein</fullName>
    </submittedName>
</protein>
<feature type="transmembrane region" description="Helical" evidence="1">
    <location>
        <begin position="14"/>
        <end position="32"/>
    </location>
</feature>
<sequence length="350" mass="39144">MASLTQTAYFARKAIKYGSIAFVVLILLRAGYITIKKIIPPKPVPLPPPNIAFGKLPKIQFPEKKIPTKITYRLETISGILPDLGGQAKVYFMPESSVGFLSQEKIENWAKLLRFNQKPQKAEGGEFENLFTISSPINTTLKVNTLTQNFTFFYDWQSDPGFSFQSSPDEGQSLSLAASFLQSAQSMPSDINPVNNKIVFLKNDNNNPVETIFQEANFSKVNFYRQTADGLKILPPDPKNANIYVIVSAIKNNYNGVIEAKYLHNIVSTEINATYPIKDANAAWAQLLEGKGYVANLGNNPEENVIVRNAFLAYFEGEKNQNYLQPIIVFEGDRDFMAYVPAVTDNLFAE</sequence>
<keyword evidence="1" id="KW-0812">Transmembrane</keyword>
<dbReference type="EMBL" id="PEVD01000050">
    <property type="protein sequence ID" value="PIV00565.1"/>
    <property type="molecule type" value="Genomic_DNA"/>
</dbReference>